<evidence type="ECO:0000313" key="3">
    <source>
        <dbReference type="EMBL" id="MFI1966443.1"/>
    </source>
</evidence>
<feature type="domain" description="DUF5605" evidence="2">
    <location>
        <begin position="345"/>
        <end position="414"/>
    </location>
</feature>
<feature type="domain" description="DUF5060" evidence="1">
    <location>
        <begin position="9"/>
        <end position="63"/>
    </location>
</feature>
<evidence type="ECO:0000313" key="4">
    <source>
        <dbReference type="Proteomes" id="UP001611548"/>
    </source>
</evidence>
<name>A0ABW7UV27_9ACTN</name>
<gene>
    <name evidence="3" type="ORF">ACH429_20425</name>
</gene>
<dbReference type="InterPro" id="IPR041239">
    <property type="entry name" value="DUF5605"/>
</dbReference>
<comment type="caution">
    <text evidence="3">The sequence shown here is derived from an EMBL/GenBank/DDBJ whole genome shotgun (WGS) entry which is preliminary data.</text>
</comment>
<organism evidence="3 4">
    <name type="scientific">Streptomyces pathocidini</name>
    <dbReference type="NCBI Taxonomy" id="1650571"/>
    <lineage>
        <taxon>Bacteria</taxon>
        <taxon>Bacillati</taxon>
        <taxon>Actinomycetota</taxon>
        <taxon>Actinomycetes</taxon>
        <taxon>Kitasatosporales</taxon>
        <taxon>Streptomycetaceae</taxon>
        <taxon>Streptomyces</taxon>
    </lineage>
</organism>
<evidence type="ECO:0000259" key="2">
    <source>
        <dbReference type="Pfam" id="PF18310"/>
    </source>
</evidence>
<dbReference type="Gene3D" id="3.20.20.80">
    <property type="entry name" value="Glycosidases"/>
    <property type="match status" value="1"/>
</dbReference>
<dbReference type="RefSeq" id="WP_398719127.1">
    <property type="nucleotide sequence ID" value="NZ_JBIRWE010000009.1"/>
</dbReference>
<dbReference type="Proteomes" id="UP001611548">
    <property type="component" value="Unassembled WGS sequence"/>
</dbReference>
<proteinExistence type="predicted"/>
<keyword evidence="4" id="KW-1185">Reference proteome</keyword>
<dbReference type="EMBL" id="JBIRWE010000009">
    <property type="protein sequence ID" value="MFI1966443.1"/>
    <property type="molecule type" value="Genomic_DNA"/>
</dbReference>
<dbReference type="Pfam" id="PF16586">
    <property type="entry name" value="DUF5060"/>
    <property type="match status" value="1"/>
</dbReference>
<protein>
    <submittedName>
        <fullName evidence="3">DUF5605 domain-containing protein</fullName>
    </submittedName>
</protein>
<accession>A0ABW7UV27</accession>
<dbReference type="Gene3D" id="2.60.40.3950">
    <property type="match status" value="1"/>
</dbReference>
<dbReference type="Pfam" id="PF18310">
    <property type="entry name" value="DUF5605"/>
    <property type="match status" value="1"/>
</dbReference>
<reference evidence="3 4" key="1">
    <citation type="submission" date="2024-10" db="EMBL/GenBank/DDBJ databases">
        <title>The Natural Products Discovery Center: Release of the First 8490 Sequenced Strains for Exploring Actinobacteria Biosynthetic Diversity.</title>
        <authorList>
            <person name="Kalkreuter E."/>
            <person name="Kautsar S.A."/>
            <person name="Yang D."/>
            <person name="Bader C.D."/>
            <person name="Teijaro C.N."/>
            <person name="Fluegel L."/>
            <person name="Davis C.M."/>
            <person name="Simpson J.R."/>
            <person name="Lauterbach L."/>
            <person name="Steele A.D."/>
            <person name="Gui C."/>
            <person name="Meng S."/>
            <person name="Li G."/>
            <person name="Viehrig K."/>
            <person name="Ye F."/>
            <person name="Su P."/>
            <person name="Kiefer A.F."/>
            <person name="Nichols A."/>
            <person name="Cepeda A.J."/>
            <person name="Yan W."/>
            <person name="Fan B."/>
            <person name="Jiang Y."/>
            <person name="Adhikari A."/>
            <person name="Zheng C.-J."/>
            <person name="Schuster L."/>
            <person name="Cowan T.M."/>
            <person name="Smanski M.J."/>
            <person name="Chevrette M.G."/>
            <person name="De Carvalho L.P.S."/>
            <person name="Shen B."/>
        </authorList>
    </citation>
    <scope>NUCLEOTIDE SEQUENCE [LARGE SCALE GENOMIC DNA]</scope>
    <source>
        <strain evidence="3 4">NPDC020327</strain>
    </source>
</reference>
<dbReference type="InterPro" id="IPR032260">
    <property type="entry name" value="DUF5060"/>
</dbReference>
<sequence length="417" mass="45149">MAGEPSPAVERWGVLELELPGPARDVVFSSEDGRCFASSSFPDGRGRHLLRFMPDAEGEWTYEGPRGVAGSFVCGAAGEGNHGPVRLDGGGSGAGGLGVGGLDAEGLDFRYADGTPYRPYGTTVGEVDEATVAALASTPFNRVRLRAPEGEGLEAFEQRLAELRDLGIEAEVRLTRGHDIPSVVSRLAAYRNVWWCAPEGAERDPDVLAEIREHDYGHHLLTVHGGAKTDFGAPWITHASVQHDEVRAVGVLTDQLCKPILIDACGAEGDAPTPEESLPAREMVARIWEGVCQGGHVTHAESYGPRPWSACGGRPTGESVPRLAFLREILDATPPRPRHNPAYYDASTIEVPGAYLLQYLGPHRYPSRRFTLPGGPYEVDVIDTWNMKVRRLPGAWTGDFEVPLPAEQYMAIRISRA</sequence>
<evidence type="ECO:0000259" key="1">
    <source>
        <dbReference type="Pfam" id="PF16586"/>
    </source>
</evidence>